<dbReference type="EMBL" id="JAAXOO010000001">
    <property type="protein sequence ID" value="NKY32579.1"/>
    <property type="molecule type" value="Genomic_DNA"/>
</dbReference>
<dbReference type="RefSeq" id="WP_068037040.1">
    <property type="nucleotide sequence ID" value="NZ_JAAXOO010000001.1"/>
</dbReference>
<reference evidence="2 3" key="1">
    <citation type="submission" date="2020-04" db="EMBL/GenBank/DDBJ databases">
        <title>MicrobeNet Type strains.</title>
        <authorList>
            <person name="Nicholson A.C."/>
        </authorList>
    </citation>
    <scope>NUCLEOTIDE SEQUENCE [LARGE SCALE GENOMIC DNA]</scope>
    <source>
        <strain evidence="2 3">DSM 45078</strain>
    </source>
</reference>
<dbReference type="Proteomes" id="UP000565715">
    <property type="component" value="Unassembled WGS sequence"/>
</dbReference>
<proteinExistence type="predicted"/>
<dbReference type="AlphaFoldDB" id="A0A846XBS7"/>
<comment type="caution">
    <text evidence="2">The sequence shown here is derived from an EMBL/GenBank/DDBJ whole genome shotgun (WGS) entry which is preliminary data.</text>
</comment>
<feature type="transmembrane region" description="Helical" evidence="1">
    <location>
        <begin position="49"/>
        <end position="68"/>
    </location>
</feature>
<organism evidence="2 3">
    <name type="scientific">Nocardia speluncae</name>
    <dbReference type="NCBI Taxonomy" id="419477"/>
    <lineage>
        <taxon>Bacteria</taxon>
        <taxon>Bacillati</taxon>
        <taxon>Actinomycetota</taxon>
        <taxon>Actinomycetes</taxon>
        <taxon>Mycobacteriales</taxon>
        <taxon>Nocardiaceae</taxon>
        <taxon>Nocardia</taxon>
    </lineage>
</organism>
<keyword evidence="1" id="KW-0812">Transmembrane</keyword>
<dbReference type="InterPro" id="IPR031876">
    <property type="entry name" value="DUF4760"/>
</dbReference>
<evidence type="ECO:0000313" key="2">
    <source>
        <dbReference type="EMBL" id="NKY32579.1"/>
    </source>
</evidence>
<protein>
    <submittedName>
        <fullName evidence="2">Uncharacterized protein</fullName>
    </submittedName>
</protein>
<accession>A0A846XBS7</accession>
<keyword evidence="1" id="KW-0472">Membrane</keyword>
<evidence type="ECO:0000256" key="1">
    <source>
        <dbReference type="SAM" id="Phobius"/>
    </source>
</evidence>
<feature type="transmembrane region" description="Helical" evidence="1">
    <location>
        <begin position="21"/>
        <end position="43"/>
    </location>
</feature>
<keyword evidence="1" id="KW-1133">Transmembrane helix</keyword>
<dbReference type="Pfam" id="PF15956">
    <property type="entry name" value="DUF4760"/>
    <property type="match status" value="1"/>
</dbReference>
<evidence type="ECO:0000313" key="3">
    <source>
        <dbReference type="Proteomes" id="UP000565715"/>
    </source>
</evidence>
<gene>
    <name evidence="2" type="ORF">HGA13_05740</name>
</gene>
<keyword evidence="3" id="KW-1185">Reference proteome</keyword>
<sequence length="219" mass="24025">MTASHESRLRRIRVRWRLLGLPVRLAIQTAAVTAAGFAIFAILQTTDAIDATAASLLVAVVFGSATVLQHRQAQRRQYTVELIAAFQTTDHLAAADTWMANQIAGDLPVTADVCLADEPRVIAMLDYYEFLAVLAEQGLIDVPLVRNLRGGTMARCFLICHDYIEDRRTRVGPELYRGLEFFTEATRPPAITGSRHDASSPVAFVRFPGSEGVPNSGTR</sequence>
<name>A0A846XBS7_9NOCA</name>